<dbReference type="AlphaFoldDB" id="A0A2N5ULP3"/>
<name>A0A2N5ULP3_9BASI</name>
<reference evidence="2 3" key="1">
    <citation type="submission" date="2017-11" db="EMBL/GenBank/DDBJ databases">
        <title>De novo assembly and phasing of dikaryotic genomes from two isolates of Puccinia coronata f. sp. avenae, the causal agent of oat crown rust.</title>
        <authorList>
            <person name="Miller M.E."/>
            <person name="Zhang Y."/>
            <person name="Omidvar V."/>
            <person name="Sperschneider J."/>
            <person name="Schwessinger B."/>
            <person name="Raley C."/>
            <person name="Palmer J.M."/>
            <person name="Garnica D."/>
            <person name="Upadhyaya N."/>
            <person name="Rathjen J."/>
            <person name="Taylor J.M."/>
            <person name="Park R.F."/>
            <person name="Dodds P.N."/>
            <person name="Hirsch C.D."/>
            <person name="Kianian S.F."/>
            <person name="Figueroa M."/>
        </authorList>
    </citation>
    <scope>NUCLEOTIDE SEQUENCE [LARGE SCALE GENOMIC DNA]</scope>
    <source>
        <strain evidence="2">12NC29</strain>
    </source>
</reference>
<feature type="region of interest" description="Disordered" evidence="1">
    <location>
        <begin position="146"/>
        <end position="204"/>
    </location>
</feature>
<feature type="compositionally biased region" description="Polar residues" evidence="1">
    <location>
        <begin position="151"/>
        <end position="204"/>
    </location>
</feature>
<sequence>MRISEDMDDLISARWQSRLPTDQSFDLELKGADVACKYLNWSLDGTWKLHSECGTAQSMLHRKQPADEDVGLPPLYLFLDPTRSGDPTSFSHNPFRRHRSTTANSLSQPFQASAPQFEAPANSPHPASTIKRIGSKLFHWKPSLSLSSSSTGQITSATSVSPPTLEQPLNPNDPQLISSRPGNSNHSSHGPCQATPNQASRSNNISLEDNSSEAIPIIAAMAITTKKMKSWSPSRLVHSARLNNAPQTRCRSFGCLYQLAQLRQQVTLQITPMMGLLNNLISLLTWVSQHSLSKSRLPLAYPPPANSPTFQPFSYSSHTPAYNYAKNSCTARPNSTFCSSVCRKGNHVAQPQCPLSIMSCNEPLSLATPGCKACHPLALQEILLNSHGGSTPVDSASINLIRQTLGKMIVCYWGGQHRAMAIDRPMHLPHSACDLDEAAALQRELSSITRKIVELAGFRQQTMSYLVTLMAANMNPAFRYFVNMLPHPDSRIKQANIQILSEVIKEGGHLLPDLAKPSAPLA</sequence>
<proteinExistence type="predicted"/>
<dbReference type="EMBL" id="PGCJ01000204">
    <property type="protein sequence ID" value="PLW38674.1"/>
    <property type="molecule type" value="Genomic_DNA"/>
</dbReference>
<organism evidence="2 3">
    <name type="scientific">Puccinia coronata f. sp. avenae</name>
    <dbReference type="NCBI Taxonomy" id="200324"/>
    <lineage>
        <taxon>Eukaryota</taxon>
        <taxon>Fungi</taxon>
        <taxon>Dikarya</taxon>
        <taxon>Basidiomycota</taxon>
        <taxon>Pucciniomycotina</taxon>
        <taxon>Pucciniomycetes</taxon>
        <taxon>Pucciniales</taxon>
        <taxon>Pucciniaceae</taxon>
        <taxon>Puccinia</taxon>
    </lineage>
</organism>
<evidence type="ECO:0000313" key="3">
    <source>
        <dbReference type="Proteomes" id="UP000235388"/>
    </source>
</evidence>
<protein>
    <submittedName>
        <fullName evidence="2">Uncharacterized protein</fullName>
    </submittedName>
</protein>
<dbReference type="Proteomes" id="UP000235388">
    <property type="component" value="Unassembled WGS sequence"/>
</dbReference>
<keyword evidence="3" id="KW-1185">Reference proteome</keyword>
<gene>
    <name evidence="2" type="ORF">PCANC_16033</name>
</gene>
<comment type="caution">
    <text evidence="2">The sequence shown here is derived from an EMBL/GenBank/DDBJ whole genome shotgun (WGS) entry which is preliminary data.</text>
</comment>
<feature type="region of interest" description="Disordered" evidence="1">
    <location>
        <begin position="87"/>
        <end position="109"/>
    </location>
</feature>
<dbReference type="OrthoDB" id="28245at2759"/>
<accession>A0A2N5ULP3</accession>
<evidence type="ECO:0000313" key="2">
    <source>
        <dbReference type="EMBL" id="PLW38674.1"/>
    </source>
</evidence>
<evidence type="ECO:0000256" key="1">
    <source>
        <dbReference type="SAM" id="MobiDB-lite"/>
    </source>
</evidence>